<keyword evidence="1" id="KW-0378">Hydrolase</keyword>
<keyword evidence="1" id="KW-0255">Endonuclease</keyword>
<dbReference type="Gene3D" id="3.40.91.30">
    <property type="match status" value="1"/>
</dbReference>
<reference evidence="1 2" key="1">
    <citation type="submission" date="2018-09" db="EMBL/GenBank/DDBJ databases">
        <title>Comparative Genomic Analysis of Eight Novel Haloalkaliphilic Bacteriophages from Lake Elmenteita, Kenya.</title>
        <authorList>
            <person name="Akhwale J.K."/>
        </authorList>
    </citation>
    <scope>NUCLEOTIDE SEQUENCE [LARGE SCALE GENOMIC DNA]</scope>
</reference>
<protein>
    <submittedName>
        <fullName evidence="1">Endonuclease I</fullName>
    </submittedName>
</protein>
<accession>A0A3G3BWT9</accession>
<name>A0A3G3BWT9_9CAUD</name>
<dbReference type="GO" id="GO:0004519">
    <property type="term" value="F:endonuclease activity"/>
    <property type="evidence" value="ECO:0007669"/>
    <property type="project" value="UniProtKB-KW"/>
</dbReference>
<evidence type="ECO:0000313" key="2">
    <source>
        <dbReference type="Proteomes" id="UP000275945"/>
    </source>
</evidence>
<gene>
    <name evidence="1" type="ORF">BpsS36_00066</name>
</gene>
<proteinExistence type="predicted"/>
<keyword evidence="2" id="KW-1185">Reference proteome</keyword>
<organism evidence="1 2">
    <name type="scientific">Bacillus phage vB_BpsS-36</name>
    <dbReference type="NCBI Taxonomy" id="2419622"/>
    <lineage>
        <taxon>Viruses</taxon>
        <taxon>Duplodnaviria</taxon>
        <taxon>Heunggongvirae</taxon>
        <taxon>Uroviricota</taxon>
        <taxon>Caudoviricetes</taxon>
        <taxon>Ehrlichviridae</taxon>
        <taxon>Nairobivirus</taxon>
        <taxon>Nairobivirus nv36</taxon>
    </lineage>
</organism>
<dbReference type="EMBL" id="MH884513">
    <property type="protein sequence ID" value="AYP68772.1"/>
    <property type="molecule type" value="Genomic_DNA"/>
</dbReference>
<sequence length="178" mass="21915">MRQLGSANLISTRQIRRVDKVYLVSGSSDEYKTLEEAREFIMRRDKMRASSRAVQGRKFYSEKLQRYFRSNWEIELAELLDELEIDFLYEPKRFYYRGEKESYLPDFYLTEFNCFIEVKGWMDKRSEKRVKLFNKYQGREHAFFLYEKEERELILKDPQVLYILLDTALKEHERRKRK</sequence>
<evidence type="ECO:0000313" key="1">
    <source>
        <dbReference type="EMBL" id="AYP68772.1"/>
    </source>
</evidence>
<keyword evidence="1" id="KW-0540">Nuclease</keyword>
<dbReference type="Proteomes" id="UP000275945">
    <property type="component" value="Segment"/>
</dbReference>